<dbReference type="InterPro" id="IPR009057">
    <property type="entry name" value="Homeodomain-like_sf"/>
</dbReference>
<organism evidence="4 5">
    <name type="scientific">Candidatus Raymondbacteria bacterium RIFOXYD12_FULL_49_13</name>
    <dbReference type="NCBI Taxonomy" id="1817890"/>
    <lineage>
        <taxon>Bacteria</taxon>
        <taxon>Raymondiibacteriota</taxon>
    </lineage>
</organism>
<dbReference type="EMBL" id="MFYX01000017">
    <property type="protein sequence ID" value="OGK06938.1"/>
    <property type="molecule type" value="Genomic_DNA"/>
</dbReference>
<dbReference type="AlphaFoldDB" id="A0A1F7FJY8"/>
<dbReference type="Proteomes" id="UP000179243">
    <property type="component" value="Unassembled WGS sequence"/>
</dbReference>
<dbReference type="InterPro" id="IPR001647">
    <property type="entry name" value="HTH_TetR"/>
</dbReference>
<gene>
    <name evidence="4" type="ORF">A2519_05850</name>
</gene>
<evidence type="ECO:0000256" key="2">
    <source>
        <dbReference type="PROSITE-ProRule" id="PRU00335"/>
    </source>
</evidence>
<dbReference type="Gene3D" id="1.10.357.10">
    <property type="entry name" value="Tetracycline Repressor, domain 2"/>
    <property type="match status" value="1"/>
</dbReference>
<evidence type="ECO:0000313" key="5">
    <source>
        <dbReference type="Proteomes" id="UP000179243"/>
    </source>
</evidence>
<dbReference type="GO" id="GO:0003700">
    <property type="term" value="F:DNA-binding transcription factor activity"/>
    <property type="evidence" value="ECO:0007669"/>
    <property type="project" value="TreeGrafter"/>
</dbReference>
<dbReference type="InterPro" id="IPR050109">
    <property type="entry name" value="HTH-type_TetR-like_transc_reg"/>
</dbReference>
<reference evidence="4 5" key="1">
    <citation type="journal article" date="2016" name="Nat. Commun.">
        <title>Thousands of microbial genomes shed light on interconnected biogeochemical processes in an aquifer system.</title>
        <authorList>
            <person name="Anantharaman K."/>
            <person name="Brown C.T."/>
            <person name="Hug L.A."/>
            <person name="Sharon I."/>
            <person name="Castelle C.J."/>
            <person name="Probst A.J."/>
            <person name="Thomas B.C."/>
            <person name="Singh A."/>
            <person name="Wilkins M.J."/>
            <person name="Karaoz U."/>
            <person name="Brodie E.L."/>
            <person name="Williams K.H."/>
            <person name="Hubbard S.S."/>
            <person name="Banfield J.F."/>
        </authorList>
    </citation>
    <scope>NUCLEOTIDE SEQUENCE [LARGE SCALE GENOMIC DNA]</scope>
</reference>
<evidence type="ECO:0000256" key="1">
    <source>
        <dbReference type="ARBA" id="ARBA00023125"/>
    </source>
</evidence>
<accession>A0A1F7FJY8</accession>
<evidence type="ECO:0000313" key="4">
    <source>
        <dbReference type="EMBL" id="OGK06938.1"/>
    </source>
</evidence>
<dbReference type="SUPFAM" id="SSF46689">
    <property type="entry name" value="Homeodomain-like"/>
    <property type="match status" value="1"/>
</dbReference>
<dbReference type="GO" id="GO:0000976">
    <property type="term" value="F:transcription cis-regulatory region binding"/>
    <property type="evidence" value="ECO:0007669"/>
    <property type="project" value="TreeGrafter"/>
</dbReference>
<proteinExistence type="predicted"/>
<feature type="domain" description="HTH tetR-type" evidence="3">
    <location>
        <begin position="8"/>
        <end position="68"/>
    </location>
</feature>
<feature type="DNA-binding region" description="H-T-H motif" evidence="2">
    <location>
        <begin position="31"/>
        <end position="50"/>
    </location>
</feature>
<evidence type="ECO:0000259" key="3">
    <source>
        <dbReference type="PROSITE" id="PS50977"/>
    </source>
</evidence>
<name>A0A1F7FJY8_UNCRA</name>
<comment type="caution">
    <text evidence="4">The sequence shown here is derived from an EMBL/GenBank/DDBJ whole genome shotgun (WGS) entry which is preliminary data.</text>
</comment>
<dbReference type="PANTHER" id="PTHR30055">
    <property type="entry name" value="HTH-TYPE TRANSCRIPTIONAL REGULATOR RUTR"/>
    <property type="match status" value="1"/>
</dbReference>
<keyword evidence="1 2" id="KW-0238">DNA-binding</keyword>
<sequence length="210" mass="23772">MERKRDALRTRARIMAAAKTHFARSGFTGTSMRAIAKDAEVRAASMYHYFPSKKRMADELFAEYFTLNAAFFDRFLLGLSARTAFLGALSRFFKEYRVFARENRELVSLFLAESFKPTAAMKGHVKVLSREYVQKLKAIAGYWENIPEQHALTLFAAYMGLALFLETGEGFFKDILGLRLSFEEQQATLGDIISGQTAAYEPRMQGGLLS</sequence>
<dbReference type="PANTHER" id="PTHR30055:SF226">
    <property type="entry name" value="HTH-TYPE TRANSCRIPTIONAL REGULATOR PKSA"/>
    <property type="match status" value="1"/>
</dbReference>
<dbReference type="Pfam" id="PF00440">
    <property type="entry name" value="TetR_N"/>
    <property type="match status" value="1"/>
</dbReference>
<dbReference type="PROSITE" id="PS50977">
    <property type="entry name" value="HTH_TETR_2"/>
    <property type="match status" value="1"/>
</dbReference>
<dbReference type="PRINTS" id="PR00455">
    <property type="entry name" value="HTHTETR"/>
</dbReference>
<protein>
    <recommendedName>
        <fullName evidence="3">HTH tetR-type domain-containing protein</fullName>
    </recommendedName>
</protein>